<proteinExistence type="predicted"/>
<comment type="caution">
    <text evidence="2">The sequence shown here is derived from an EMBL/GenBank/DDBJ whole genome shotgun (WGS) entry which is preliminary data.</text>
</comment>
<dbReference type="AlphaFoldDB" id="A0AA43XIP6"/>
<dbReference type="InterPro" id="IPR005302">
    <property type="entry name" value="MoCF_Sase_C"/>
</dbReference>
<dbReference type="SUPFAM" id="SSF50800">
    <property type="entry name" value="PK beta-barrel domain-like"/>
    <property type="match status" value="1"/>
</dbReference>
<organism evidence="2 3">
    <name type="scientific">Isachenkonia alkalipeptolytica</name>
    <dbReference type="NCBI Taxonomy" id="2565777"/>
    <lineage>
        <taxon>Bacteria</taxon>
        <taxon>Bacillati</taxon>
        <taxon>Bacillota</taxon>
        <taxon>Clostridia</taxon>
        <taxon>Eubacteriales</taxon>
        <taxon>Clostridiaceae</taxon>
        <taxon>Isachenkonia</taxon>
    </lineage>
</organism>
<keyword evidence="3" id="KW-1185">Reference proteome</keyword>
<evidence type="ECO:0000259" key="1">
    <source>
        <dbReference type="PROSITE" id="PS51340"/>
    </source>
</evidence>
<evidence type="ECO:0000313" key="2">
    <source>
        <dbReference type="EMBL" id="NBG87049.1"/>
    </source>
</evidence>
<dbReference type="PANTHER" id="PTHR36930:SF1">
    <property type="entry name" value="MOSC DOMAIN-CONTAINING PROTEIN"/>
    <property type="match status" value="1"/>
</dbReference>
<dbReference type="GO" id="GO:0030170">
    <property type="term" value="F:pyridoxal phosphate binding"/>
    <property type="evidence" value="ECO:0007669"/>
    <property type="project" value="InterPro"/>
</dbReference>
<sequence length="145" mass="15778">MAKVVSINVSDKKGVVKTPVKEGTFIKDHGIEGDAHGGKWHRQVSLLAQESIDYAMKKDGLELTPGMFAENLTTEGVVLHELPVGTKVRIGETLQEVTQIGKKCHSKCEIYFKTGDCVMPREGIFTAVLKGGAIKVGDPVEIMKE</sequence>
<accession>A0AA43XIP6</accession>
<dbReference type="Proteomes" id="UP000449710">
    <property type="component" value="Unassembled WGS sequence"/>
</dbReference>
<dbReference type="PROSITE" id="PS51340">
    <property type="entry name" value="MOSC"/>
    <property type="match status" value="1"/>
</dbReference>
<protein>
    <submittedName>
        <fullName evidence="2">MOSC domain-containing protein</fullName>
    </submittedName>
</protein>
<dbReference type="PANTHER" id="PTHR36930">
    <property type="entry name" value="METAL-SULFUR CLUSTER BIOSYNTHESIS PROTEINS YUAD-RELATED"/>
    <property type="match status" value="1"/>
</dbReference>
<reference evidence="2 3" key="1">
    <citation type="submission" date="2019-04" db="EMBL/GenBank/DDBJ databases">
        <title>Isachenkonia alkalipeptolytica gen. nov. sp. nov. a new anaerobic, alkiliphilic organothrophic bacterium capable to reduce synthesized ferrihydrite isolated from a soda lake.</title>
        <authorList>
            <person name="Toshchakov S.V."/>
            <person name="Zavarzina D.G."/>
            <person name="Zhilina T.N."/>
            <person name="Kostrikina N.A."/>
            <person name="Kublanov I.V."/>
        </authorList>
    </citation>
    <scope>NUCLEOTIDE SEQUENCE [LARGE SCALE GENOMIC DNA]</scope>
    <source>
        <strain evidence="2 3">Z-1701</strain>
    </source>
</reference>
<dbReference type="InterPro" id="IPR052716">
    <property type="entry name" value="MOSC_domain"/>
</dbReference>
<gene>
    <name evidence="2" type="ORF">ISALK_00905</name>
</gene>
<dbReference type="GO" id="GO:0003824">
    <property type="term" value="F:catalytic activity"/>
    <property type="evidence" value="ECO:0007669"/>
    <property type="project" value="InterPro"/>
</dbReference>
<dbReference type="InterPro" id="IPR011037">
    <property type="entry name" value="Pyrv_Knase-like_insert_dom_sf"/>
</dbReference>
<dbReference type="EMBL" id="SUMG01000001">
    <property type="protein sequence ID" value="NBG87049.1"/>
    <property type="molecule type" value="Genomic_DNA"/>
</dbReference>
<dbReference type="RefSeq" id="WP_160718353.1">
    <property type="nucleotide sequence ID" value="NZ_SUMG01000001.1"/>
</dbReference>
<dbReference type="Pfam" id="PF03473">
    <property type="entry name" value="MOSC"/>
    <property type="match status" value="1"/>
</dbReference>
<name>A0AA43XIP6_9CLOT</name>
<feature type="domain" description="MOSC" evidence="1">
    <location>
        <begin position="18"/>
        <end position="143"/>
    </location>
</feature>
<dbReference type="Gene3D" id="2.40.33.20">
    <property type="entry name" value="PK beta-barrel domain-like"/>
    <property type="match status" value="1"/>
</dbReference>
<evidence type="ECO:0000313" key="3">
    <source>
        <dbReference type="Proteomes" id="UP000449710"/>
    </source>
</evidence>
<dbReference type="GO" id="GO:0030151">
    <property type="term" value="F:molybdenum ion binding"/>
    <property type="evidence" value="ECO:0007669"/>
    <property type="project" value="InterPro"/>
</dbReference>